<dbReference type="InterPro" id="IPR038672">
    <property type="entry name" value="CpcT/CpeT_sf"/>
</dbReference>
<dbReference type="Proteomes" id="UP000033010">
    <property type="component" value="Segment"/>
</dbReference>
<proteinExistence type="predicted"/>
<protein>
    <submittedName>
        <fullName evidence="1">Antenna protein</fullName>
    </submittedName>
</protein>
<name>A0A0E3FAY2_9CAUD</name>
<accession>A0A0E3FAY2</accession>
<dbReference type="GeneID" id="24171643"/>
<sequence length="150" mass="17660">MKIDDFILGHWSNRYQAQSQPTKYSTVEILWEKMDDGYHSKNYYRSDGPENPYRERYHKAIIISETEVHFQNYDLNWTRAGNCDMIFTYDGNAWHGQLGGSECTGVRGYRVVAEIHLYGDKLHSMDQGYNSEGEMMWGSELLYKFTRMGE</sequence>
<gene>
    <name evidence="1" type="ORF">Syn7803US105_13</name>
</gene>
<dbReference type="EMBL" id="KJ019071">
    <property type="protein sequence ID" value="AIX24357.1"/>
    <property type="molecule type" value="Genomic_DNA"/>
</dbReference>
<dbReference type="Gene3D" id="2.40.128.590">
    <property type="entry name" value="CpcT/CpeT domain"/>
    <property type="match status" value="1"/>
</dbReference>
<organism evidence="1 2">
    <name type="scientific">Synechococcus phage ACG-2014g</name>
    <dbReference type="NCBI Taxonomy" id="1493512"/>
    <lineage>
        <taxon>Viruses</taxon>
        <taxon>Duplodnaviria</taxon>
        <taxon>Heunggongvirae</taxon>
        <taxon>Uroviricota</taxon>
        <taxon>Caudoviricetes</taxon>
        <taxon>Pantevenvirales</taxon>
        <taxon>Kyanoviridae</taxon>
        <taxon>Macariavirus</taxon>
        <taxon>Macariavirus tuscon14g</taxon>
    </lineage>
</organism>
<dbReference type="RefSeq" id="YP_009133573.1">
    <property type="nucleotide sequence ID" value="NC_026924.1"/>
</dbReference>
<dbReference type="KEGG" id="vg:24171643"/>
<keyword evidence="2" id="KW-1185">Reference proteome</keyword>
<evidence type="ECO:0000313" key="2">
    <source>
        <dbReference type="Proteomes" id="UP000033010"/>
    </source>
</evidence>
<dbReference type="InterPro" id="IPR010404">
    <property type="entry name" value="CpcT/CpeT"/>
</dbReference>
<evidence type="ECO:0000313" key="1">
    <source>
        <dbReference type="EMBL" id="AIX24357.1"/>
    </source>
</evidence>
<dbReference type="OrthoDB" id="14354at10239"/>
<dbReference type="GO" id="GO:0016829">
    <property type="term" value="F:lyase activity"/>
    <property type="evidence" value="ECO:0007669"/>
    <property type="project" value="InterPro"/>
</dbReference>
<reference evidence="1 2" key="1">
    <citation type="submission" date="2013-12" db="EMBL/GenBank/DDBJ databases">
        <title>Ecological redundancy of diverse viral populations within a natural community.</title>
        <authorList>
            <person name="Gregory A.C."/>
            <person name="LaButti K."/>
            <person name="Copeland A."/>
            <person name="Woyke T."/>
            <person name="Sullivan M.B."/>
        </authorList>
    </citation>
    <scope>NUCLEOTIDE SEQUENCE [LARGE SCALE GENOMIC DNA]</scope>
    <source>
        <strain evidence="1">Syn7803US105</strain>
    </source>
</reference>
<dbReference type="Pfam" id="PF06206">
    <property type="entry name" value="CpeT"/>
    <property type="match status" value="1"/>
</dbReference>